<comment type="caution">
    <text evidence="17">The sequence shown here is derived from an EMBL/GenBank/DDBJ whole genome shotgun (WGS) entry which is preliminary data.</text>
</comment>
<evidence type="ECO:0000256" key="9">
    <source>
        <dbReference type="ARBA" id="ARBA00022984"/>
    </source>
</evidence>
<sequence length="422" mass="46148">MRQWFASLFGAGWAARPARAAVDDLPVRIGGAQYVRVASTPTRVPEMDQALIWVAACLLALGLVMVFSATIALPDSPRFAHLSPYNFLLGQLKWMVIGLIAAALAFQVPMLWWERASPWIFAAMLALLIAVLLPGVGVVYNNARRWINFGVFTFQPAELLKVVTPLYVAGYMVRRIESGDGFVRTVFPLVGIVGLLGILLMKQPDMGTFIVIAIIALGILWLGGVNWRIFLIVLALTAAVMALILYFSDMRRARMLAFMNPWDPENARNKGYQLTQALIALGRGELWGVGLGASVEKLHWLPEPYTDFLLAVIGEELGLAGVVCVTLAFMWLTRRILLIGRQAIAIDRVYSGLVAQGIGLWLGFQAFIHIGVNLGALPTKGLTLPLMSYGGSALVVNLVALAIVLRVDAENRQLMYGYGARA</sequence>
<feature type="transmembrane region" description="Helical" evidence="16">
    <location>
        <begin position="308"/>
        <end position="332"/>
    </location>
</feature>
<evidence type="ECO:0000256" key="5">
    <source>
        <dbReference type="ARBA" id="ARBA00022676"/>
    </source>
</evidence>
<evidence type="ECO:0000256" key="8">
    <source>
        <dbReference type="ARBA" id="ARBA00022960"/>
    </source>
</evidence>
<keyword evidence="6 16" id="KW-0808">Transferase</keyword>
<evidence type="ECO:0000256" key="14">
    <source>
        <dbReference type="ARBA" id="ARBA00038053"/>
    </source>
</evidence>
<keyword evidence="12 16" id="KW-0131">Cell cycle</keyword>
<dbReference type="RefSeq" id="WP_279524549.1">
    <property type="nucleotide sequence ID" value="NZ_JARVII010000015.1"/>
</dbReference>
<dbReference type="GO" id="GO:0015648">
    <property type="term" value="F:lipid-linked peptidoglycan transporter activity"/>
    <property type="evidence" value="ECO:0007669"/>
    <property type="project" value="TreeGrafter"/>
</dbReference>
<comment type="similarity">
    <text evidence="14 16">Belongs to the SEDS family. FtsW subfamily.</text>
</comment>
<accession>A0AAW6RH68</accession>
<dbReference type="Pfam" id="PF01098">
    <property type="entry name" value="FTSW_RODA_SPOVE"/>
    <property type="match status" value="1"/>
</dbReference>
<evidence type="ECO:0000256" key="2">
    <source>
        <dbReference type="ARBA" id="ARBA00004752"/>
    </source>
</evidence>
<organism evidence="17 18">
    <name type="scientific">Ottowia cancrivicina</name>
    <dbReference type="NCBI Taxonomy" id="3040346"/>
    <lineage>
        <taxon>Bacteria</taxon>
        <taxon>Pseudomonadati</taxon>
        <taxon>Pseudomonadota</taxon>
        <taxon>Betaproteobacteria</taxon>
        <taxon>Burkholderiales</taxon>
        <taxon>Comamonadaceae</taxon>
        <taxon>Ottowia</taxon>
    </lineage>
</organism>
<comment type="pathway">
    <text evidence="2 16">Cell wall biogenesis; peptidoglycan biosynthesis.</text>
</comment>
<dbReference type="PANTHER" id="PTHR30474:SF2">
    <property type="entry name" value="PEPTIDOGLYCAN GLYCOSYLTRANSFERASE FTSW-RELATED"/>
    <property type="match status" value="1"/>
</dbReference>
<dbReference type="GO" id="GO:0071555">
    <property type="term" value="P:cell wall organization"/>
    <property type="evidence" value="ECO:0007669"/>
    <property type="project" value="UniProtKB-KW"/>
</dbReference>
<dbReference type="GO" id="GO:0043093">
    <property type="term" value="P:FtsZ-dependent cytokinesis"/>
    <property type="evidence" value="ECO:0007669"/>
    <property type="project" value="UniProtKB-UniRule"/>
</dbReference>
<name>A0AAW6RH68_9BURK</name>
<dbReference type="NCBIfam" id="TIGR02614">
    <property type="entry name" value="ftsW"/>
    <property type="match status" value="1"/>
</dbReference>
<dbReference type="EMBL" id="JARVII010000015">
    <property type="protein sequence ID" value="MDG9699703.1"/>
    <property type="molecule type" value="Genomic_DNA"/>
</dbReference>
<feature type="transmembrane region" description="Helical" evidence="16">
    <location>
        <begin position="229"/>
        <end position="248"/>
    </location>
</feature>
<dbReference type="GO" id="GO:0032153">
    <property type="term" value="C:cell division site"/>
    <property type="evidence" value="ECO:0007669"/>
    <property type="project" value="UniProtKB-UniRule"/>
</dbReference>
<feature type="transmembrane region" description="Helical" evidence="16">
    <location>
        <begin position="206"/>
        <end position="222"/>
    </location>
</feature>
<evidence type="ECO:0000256" key="16">
    <source>
        <dbReference type="HAMAP-Rule" id="MF_00913"/>
    </source>
</evidence>
<feature type="transmembrane region" description="Helical" evidence="16">
    <location>
        <begin position="353"/>
        <end position="374"/>
    </location>
</feature>
<dbReference type="PANTHER" id="PTHR30474">
    <property type="entry name" value="CELL CYCLE PROTEIN"/>
    <property type="match status" value="1"/>
</dbReference>
<feature type="transmembrane region" description="Helical" evidence="16">
    <location>
        <begin position="50"/>
        <end position="73"/>
    </location>
</feature>
<keyword evidence="11 16" id="KW-0472">Membrane</keyword>
<evidence type="ECO:0000256" key="1">
    <source>
        <dbReference type="ARBA" id="ARBA00004651"/>
    </source>
</evidence>
<dbReference type="Proteomes" id="UP001237156">
    <property type="component" value="Unassembled WGS sequence"/>
</dbReference>
<reference evidence="17 18" key="1">
    <citation type="submission" date="2023-04" db="EMBL/GenBank/DDBJ databases">
        <title>Ottowia paracancer sp. nov., isolated from human stomach.</title>
        <authorList>
            <person name="Song Y."/>
        </authorList>
    </citation>
    <scope>NUCLEOTIDE SEQUENCE [LARGE SCALE GENOMIC DNA]</scope>
    <source>
        <strain evidence="17 18">10c7w1</strain>
    </source>
</reference>
<proteinExistence type="inferred from homology"/>
<dbReference type="EC" id="2.4.99.28" evidence="16"/>
<keyword evidence="13 16" id="KW-0961">Cell wall biogenesis/degradation</keyword>
<comment type="function">
    <text evidence="16">Peptidoglycan polymerase that is essential for cell division.</text>
</comment>
<dbReference type="InterPro" id="IPR013437">
    <property type="entry name" value="FtsW"/>
</dbReference>
<gene>
    <name evidence="16 17" type="primary">ftsW</name>
    <name evidence="17" type="ORF">QB898_08260</name>
</gene>
<evidence type="ECO:0000256" key="6">
    <source>
        <dbReference type="ARBA" id="ARBA00022679"/>
    </source>
</evidence>
<dbReference type="InterPro" id="IPR001182">
    <property type="entry name" value="FtsW/RodA"/>
</dbReference>
<evidence type="ECO:0000256" key="10">
    <source>
        <dbReference type="ARBA" id="ARBA00022989"/>
    </source>
</evidence>
<comment type="catalytic activity">
    <reaction evidence="15 16">
        <text>[GlcNAc-(1-&gt;4)-Mur2Ac(oyl-L-Ala-gamma-D-Glu-L-Lys-D-Ala-D-Ala)](n)-di-trans,octa-cis-undecaprenyl diphosphate + beta-D-GlcNAc-(1-&gt;4)-Mur2Ac(oyl-L-Ala-gamma-D-Glu-L-Lys-D-Ala-D-Ala)-di-trans,octa-cis-undecaprenyl diphosphate = [GlcNAc-(1-&gt;4)-Mur2Ac(oyl-L-Ala-gamma-D-Glu-L-Lys-D-Ala-D-Ala)](n+1)-di-trans,octa-cis-undecaprenyl diphosphate + di-trans,octa-cis-undecaprenyl diphosphate + H(+)</text>
        <dbReference type="Rhea" id="RHEA:23708"/>
        <dbReference type="Rhea" id="RHEA-COMP:9602"/>
        <dbReference type="Rhea" id="RHEA-COMP:9603"/>
        <dbReference type="ChEBI" id="CHEBI:15378"/>
        <dbReference type="ChEBI" id="CHEBI:58405"/>
        <dbReference type="ChEBI" id="CHEBI:60033"/>
        <dbReference type="ChEBI" id="CHEBI:78435"/>
        <dbReference type="EC" id="2.4.99.28"/>
    </reaction>
</comment>
<evidence type="ECO:0000256" key="4">
    <source>
        <dbReference type="ARBA" id="ARBA00022618"/>
    </source>
</evidence>
<dbReference type="GO" id="GO:0005886">
    <property type="term" value="C:plasma membrane"/>
    <property type="evidence" value="ECO:0007669"/>
    <property type="project" value="UniProtKB-SubCell"/>
</dbReference>
<dbReference type="GO" id="GO:0009252">
    <property type="term" value="P:peptidoglycan biosynthetic process"/>
    <property type="evidence" value="ECO:0007669"/>
    <property type="project" value="UniProtKB-UniRule"/>
</dbReference>
<evidence type="ECO:0000256" key="12">
    <source>
        <dbReference type="ARBA" id="ARBA00023306"/>
    </source>
</evidence>
<evidence type="ECO:0000313" key="17">
    <source>
        <dbReference type="EMBL" id="MDG9699703.1"/>
    </source>
</evidence>
<evidence type="ECO:0000256" key="11">
    <source>
        <dbReference type="ARBA" id="ARBA00023136"/>
    </source>
</evidence>
<keyword evidence="10 16" id="KW-1133">Transmembrane helix</keyword>
<comment type="subcellular location">
    <subcellularLocation>
        <location evidence="16">Cell inner membrane</location>
        <topology evidence="16">Multi-pass membrane protein</topology>
    </subcellularLocation>
    <subcellularLocation>
        <location evidence="1">Cell membrane</location>
        <topology evidence="1">Multi-pass membrane protein</topology>
    </subcellularLocation>
    <text evidence="16">Localizes to the division septum.</text>
</comment>
<keyword evidence="5 16" id="KW-0328">Glycosyltransferase</keyword>
<evidence type="ECO:0000256" key="7">
    <source>
        <dbReference type="ARBA" id="ARBA00022692"/>
    </source>
</evidence>
<evidence type="ECO:0000256" key="3">
    <source>
        <dbReference type="ARBA" id="ARBA00022475"/>
    </source>
</evidence>
<dbReference type="GO" id="GO:0008955">
    <property type="term" value="F:peptidoglycan glycosyltransferase activity"/>
    <property type="evidence" value="ECO:0007669"/>
    <property type="project" value="UniProtKB-UniRule"/>
</dbReference>
<evidence type="ECO:0000313" key="18">
    <source>
        <dbReference type="Proteomes" id="UP001237156"/>
    </source>
</evidence>
<keyword evidence="4 16" id="KW-0132">Cell division</keyword>
<feature type="transmembrane region" description="Helical" evidence="16">
    <location>
        <begin position="181"/>
        <end position="200"/>
    </location>
</feature>
<dbReference type="AlphaFoldDB" id="A0AAW6RH68"/>
<protein>
    <recommendedName>
        <fullName evidence="16">Probable peptidoglycan glycosyltransferase FtsW</fullName>
        <shortName evidence="16">PGT</shortName>
        <ecNumber evidence="16">2.4.99.28</ecNumber>
    </recommendedName>
    <alternativeName>
        <fullName evidence="16">Cell division protein FtsW</fullName>
    </alternativeName>
    <alternativeName>
        <fullName evidence="16">Cell wall polymerase</fullName>
    </alternativeName>
    <alternativeName>
        <fullName evidence="16">Peptidoglycan polymerase</fullName>
        <shortName evidence="16">PG polymerase</shortName>
    </alternativeName>
</protein>
<dbReference type="HAMAP" id="MF_00913">
    <property type="entry name" value="PGT_FtsW_proteobact"/>
    <property type="match status" value="1"/>
</dbReference>
<feature type="transmembrane region" description="Helical" evidence="16">
    <location>
        <begin position="94"/>
        <end position="113"/>
    </location>
</feature>
<feature type="transmembrane region" description="Helical" evidence="16">
    <location>
        <begin position="386"/>
        <end position="405"/>
    </location>
</feature>
<keyword evidence="18" id="KW-1185">Reference proteome</keyword>
<feature type="transmembrane region" description="Helical" evidence="16">
    <location>
        <begin position="119"/>
        <end position="140"/>
    </location>
</feature>
<keyword evidence="7 16" id="KW-0812">Transmembrane</keyword>
<keyword evidence="9 16" id="KW-0573">Peptidoglycan synthesis</keyword>
<keyword evidence="8 16" id="KW-0133">Cell shape</keyword>
<evidence type="ECO:0000256" key="13">
    <source>
        <dbReference type="ARBA" id="ARBA00023316"/>
    </source>
</evidence>
<keyword evidence="16" id="KW-0997">Cell inner membrane</keyword>
<keyword evidence="3 16" id="KW-1003">Cell membrane</keyword>
<evidence type="ECO:0000256" key="15">
    <source>
        <dbReference type="ARBA" id="ARBA00049902"/>
    </source>
</evidence>
<dbReference type="GO" id="GO:0008360">
    <property type="term" value="P:regulation of cell shape"/>
    <property type="evidence" value="ECO:0007669"/>
    <property type="project" value="UniProtKB-KW"/>
</dbReference>